<name>A0A6P2BPA1_9ACTN</name>
<sequence>MRDEGWGPSPRPGGPEWGPRPGRGSGRRGGERGSPGWGGPGGHGGHGPRGEFGPRFGMFGPEFVLKGPGFGVRGPGGRGMRVRKGDVRAAILDLLAEGGQWNGYQLIQEISGRTSGVWRPSAGSVYPALQQLEDEGLIAPEGEGRRRMYTLTDAGRAYAEEHAEELSASWDAAAGMTDEDAFEFHDLIRQVMMAVMEVRRAGSPEQVAQARDVLAQARRSLYRILAEDTADSAPQAGTPEGTEAPEDTE</sequence>
<dbReference type="OrthoDB" id="1683430at2"/>
<gene>
    <name evidence="3" type="ORF">EAS64_35305</name>
</gene>
<protein>
    <submittedName>
        <fullName evidence="3">PadR family transcriptional regulator</fullName>
    </submittedName>
</protein>
<evidence type="ECO:0000259" key="2">
    <source>
        <dbReference type="Pfam" id="PF03551"/>
    </source>
</evidence>
<dbReference type="InterPro" id="IPR036390">
    <property type="entry name" value="WH_DNA-bd_sf"/>
</dbReference>
<evidence type="ECO:0000256" key="1">
    <source>
        <dbReference type="SAM" id="MobiDB-lite"/>
    </source>
</evidence>
<dbReference type="Pfam" id="PF03551">
    <property type="entry name" value="PadR"/>
    <property type="match status" value="1"/>
</dbReference>
<dbReference type="InterPro" id="IPR005149">
    <property type="entry name" value="Tscrpt_reg_PadR_N"/>
</dbReference>
<proteinExistence type="predicted"/>
<feature type="compositionally biased region" description="Gly residues" evidence="1">
    <location>
        <begin position="32"/>
        <end position="47"/>
    </location>
</feature>
<evidence type="ECO:0000313" key="3">
    <source>
        <dbReference type="EMBL" id="TVZ00909.1"/>
    </source>
</evidence>
<reference evidence="3 4" key="1">
    <citation type="submission" date="2018-11" db="EMBL/GenBank/DDBJ databases">
        <title>Trebonia kvetii gen.nov., sp.nov., a novel acidophilic actinobacterium, and proposal of the new actinobacterial family Treboniaceae fam. nov.</title>
        <authorList>
            <person name="Rapoport D."/>
            <person name="Sagova-Mareckova M."/>
            <person name="Sedlacek I."/>
            <person name="Provaznik J."/>
            <person name="Kralova S."/>
            <person name="Pavlinic D."/>
            <person name="Benes V."/>
            <person name="Kopecky J."/>
        </authorList>
    </citation>
    <scope>NUCLEOTIDE SEQUENCE [LARGE SCALE GENOMIC DNA]</scope>
    <source>
        <strain evidence="3 4">15Tr583</strain>
    </source>
</reference>
<feature type="domain" description="Transcription regulator PadR N-terminal" evidence="2">
    <location>
        <begin position="91"/>
        <end position="160"/>
    </location>
</feature>
<dbReference type="PANTHER" id="PTHR43252">
    <property type="entry name" value="TRANSCRIPTIONAL REGULATOR YQJI"/>
    <property type="match status" value="1"/>
</dbReference>
<comment type="caution">
    <text evidence="3">The sequence shown here is derived from an EMBL/GenBank/DDBJ whole genome shotgun (WGS) entry which is preliminary data.</text>
</comment>
<dbReference type="AlphaFoldDB" id="A0A6P2BPA1"/>
<dbReference type="CDD" id="cd00090">
    <property type="entry name" value="HTH_ARSR"/>
    <property type="match status" value="1"/>
</dbReference>
<feature type="region of interest" description="Disordered" evidence="1">
    <location>
        <begin position="226"/>
        <end position="249"/>
    </location>
</feature>
<feature type="region of interest" description="Disordered" evidence="1">
    <location>
        <begin position="1"/>
        <end position="55"/>
    </location>
</feature>
<dbReference type="EMBL" id="RPFW01000008">
    <property type="protein sequence ID" value="TVZ00909.1"/>
    <property type="molecule type" value="Genomic_DNA"/>
</dbReference>
<dbReference type="InterPro" id="IPR036388">
    <property type="entry name" value="WH-like_DNA-bd_sf"/>
</dbReference>
<dbReference type="InterPro" id="IPR011991">
    <property type="entry name" value="ArsR-like_HTH"/>
</dbReference>
<dbReference type="PANTHER" id="PTHR43252:SF2">
    <property type="entry name" value="TRANSCRIPTION REGULATOR, PADR-LIKE FAMILY"/>
    <property type="match status" value="1"/>
</dbReference>
<evidence type="ECO:0000313" key="4">
    <source>
        <dbReference type="Proteomes" id="UP000460272"/>
    </source>
</evidence>
<accession>A0A6P2BPA1</accession>
<dbReference type="Proteomes" id="UP000460272">
    <property type="component" value="Unassembled WGS sequence"/>
</dbReference>
<dbReference type="Gene3D" id="1.10.10.10">
    <property type="entry name" value="Winged helix-like DNA-binding domain superfamily/Winged helix DNA-binding domain"/>
    <property type="match status" value="1"/>
</dbReference>
<keyword evidence="4" id="KW-1185">Reference proteome</keyword>
<organism evidence="3 4">
    <name type="scientific">Trebonia kvetii</name>
    <dbReference type="NCBI Taxonomy" id="2480626"/>
    <lineage>
        <taxon>Bacteria</taxon>
        <taxon>Bacillati</taxon>
        <taxon>Actinomycetota</taxon>
        <taxon>Actinomycetes</taxon>
        <taxon>Streptosporangiales</taxon>
        <taxon>Treboniaceae</taxon>
        <taxon>Trebonia</taxon>
    </lineage>
</organism>
<dbReference type="SUPFAM" id="SSF46785">
    <property type="entry name" value="Winged helix' DNA-binding domain"/>
    <property type="match status" value="1"/>
</dbReference>